<evidence type="ECO:0000313" key="3">
    <source>
        <dbReference type="Proteomes" id="UP000830375"/>
    </source>
</evidence>
<comment type="caution">
    <text evidence="2">The sequence shown here is derived from an EMBL/GenBank/DDBJ whole genome shotgun (WGS) entry which is preliminary data.</text>
</comment>
<dbReference type="Proteomes" id="UP000830375">
    <property type="component" value="Unassembled WGS sequence"/>
</dbReference>
<keyword evidence="3" id="KW-1185">Reference proteome</keyword>
<feature type="compositionally biased region" description="Low complexity" evidence="1">
    <location>
        <begin position="389"/>
        <end position="400"/>
    </location>
</feature>
<feature type="compositionally biased region" description="Pro residues" evidence="1">
    <location>
        <begin position="286"/>
        <end position="295"/>
    </location>
</feature>
<dbReference type="EMBL" id="JACTAM010000003">
    <property type="protein sequence ID" value="KAI2667085.1"/>
    <property type="molecule type" value="Genomic_DNA"/>
</dbReference>
<gene>
    <name evidence="2" type="ORF">H4Q32_031050</name>
</gene>
<name>A0ABQ8MW52_LABRO</name>
<accession>A0ABQ8MW52</accession>
<organism evidence="2 3">
    <name type="scientific">Labeo rohita</name>
    <name type="common">Indian major carp</name>
    <name type="synonym">Cyprinus rohita</name>
    <dbReference type="NCBI Taxonomy" id="84645"/>
    <lineage>
        <taxon>Eukaryota</taxon>
        <taxon>Metazoa</taxon>
        <taxon>Chordata</taxon>
        <taxon>Craniata</taxon>
        <taxon>Vertebrata</taxon>
        <taxon>Euteleostomi</taxon>
        <taxon>Actinopterygii</taxon>
        <taxon>Neopterygii</taxon>
        <taxon>Teleostei</taxon>
        <taxon>Ostariophysi</taxon>
        <taxon>Cypriniformes</taxon>
        <taxon>Cyprinidae</taxon>
        <taxon>Labeoninae</taxon>
        <taxon>Labeonini</taxon>
        <taxon>Labeo</taxon>
    </lineage>
</organism>
<feature type="compositionally biased region" description="Pro residues" evidence="1">
    <location>
        <begin position="377"/>
        <end position="388"/>
    </location>
</feature>
<evidence type="ECO:0000256" key="1">
    <source>
        <dbReference type="SAM" id="MobiDB-lite"/>
    </source>
</evidence>
<feature type="compositionally biased region" description="Polar residues" evidence="1">
    <location>
        <begin position="350"/>
        <end position="363"/>
    </location>
</feature>
<sequence length="543" mass="57455">MNPLLRPEFILLRLKQGELPLEGYTVMFQLVAHTTSYPDDALCAFYDASLNAACRAPSSEDGPRADFASFVEWTLARNRSSFPVCSLENLASVTPDPDPNKPPPRPTEYQPEPTDDGELKPDATSEPSQKGATEQLITTEPELHEPSDQVREPATMSASVEISVEREIAEDSTTHCTTAEGELNWILGRTKKDNEPDLCFPEDLNVEPPASSEPSVYLSFPPTLPQLPLFNGHNVSTMPPLLPVSPSAHPQPTICAVGSPQVCQSSSVSWLEDPSSPPSASESWTPPRPSDPAAPPRLSAPSSPPSPVGPPAPPGSIVLSAPPRSVVIPPSPQDSTPPAAPRRSVPPAPWNSSIPLAQPQSSVAPALPQTSGSSLPPWSPEPWAPPWPSGSSVSPRIIGSPSPPRALPPPAPPTSVGPRESSAFSPPWLLPPSAPPWGSIMAAIWVSPGSSCSSPLLSPPWLLPPSSPPWTIPSPPWTPSFALLPGVCPPPKPPPKTWYILFSLFVGARMRLPGGGACVFPIALSDLNVTTPCSCVCSASLDY</sequence>
<feature type="compositionally biased region" description="Pro residues" evidence="1">
    <location>
        <begin position="338"/>
        <end position="349"/>
    </location>
</feature>
<reference evidence="2 3" key="1">
    <citation type="submission" date="2022-01" db="EMBL/GenBank/DDBJ databases">
        <title>A high-quality chromosome-level genome assembly of rohu carp, Labeo rohita.</title>
        <authorList>
            <person name="Arick M.A. II"/>
            <person name="Hsu C.-Y."/>
            <person name="Magbanua Z."/>
            <person name="Pechanova O."/>
            <person name="Grover C."/>
            <person name="Miller E."/>
            <person name="Thrash A."/>
            <person name="Ezzel L."/>
            <person name="Alam S."/>
            <person name="Benzie J."/>
            <person name="Hamilton M."/>
            <person name="Karsi A."/>
            <person name="Lawrence M.L."/>
            <person name="Peterson D.G."/>
        </authorList>
    </citation>
    <scope>NUCLEOTIDE SEQUENCE [LARGE SCALE GENOMIC DNA]</scope>
    <source>
        <strain evidence="3">BAU-BD-2019</strain>
        <tissue evidence="2">Blood</tissue>
    </source>
</reference>
<feature type="region of interest" description="Disordered" evidence="1">
    <location>
        <begin position="237"/>
        <end position="424"/>
    </location>
</feature>
<feature type="compositionally biased region" description="Pro residues" evidence="1">
    <location>
        <begin position="302"/>
        <end position="314"/>
    </location>
</feature>
<feature type="compositionally biased region" description="Polar residues" evidence="1">
    <location>
        <begin position="125"/>
        <end position="138"/>
    </location>
</feature>
<keyword evidence="2" id="KW-0675">Receptor</keyword>
<feature type="compositionally biased region" description="Pro residues" evidence="1">
    <location>
        <begin position="96"/>
        <end position="106"/>
    </location>
</feature>
<feature type="compositionally biased region" description="Pro residues" evidence="1">
    <location>
        <begin position="401"/>
        <end position="415"/>
    </location>
</feature>
<feature type="region of interest" description="Disordered" evidence="1">
    <location>
        <begin position="90"/>
        <end position="157"/>
    </location>
</feature>
<feature type="compositionally biased region" description="Basic and acidic residues" evidence="1">
    <location>
        <begin position="141"/>
        <end position="151"/>
    </location>
</feature>
<proteinExistence type="predicted"/>
<evidence type="ECO:0000313" key="2">
    <source>
        <dbReference type="EMBL" id="KAI2667085.1"/>
    </source>
</evidence>
<protein>
    <submittedName>
        <fullName evidence="2">Opioid growth factor receptor</fullName>
    </submittedName>
</protein>